<dbReference type="PROSITE" id="PS50011">
    <property type="entry name" value="PROTEIN_KINASE_DOM"/>
    <property type="match status" value="1"/>
</dbReference>
<accession>A0ABQ9YBC0</accession>
<dbReference type="EMBL" id="JARBJD010000018">
    <property type="protein sequence ID" value="KAK2961060.1"/>
    <property type="molecule type" value="Genomic_DNA"/>
</dbReference>
<sequence length="1990" mass="214722">MFNILTITVTLTIASGGKETESRSLHLFLDEQFQKSNNNHPNGNNTINLPNGIFSSCGYPVISRTLILEGMKTELHISAEQNALETETENGIDSSSADDNWQLSMFRIRNSTVSLTSLCLHSEGRSTLIASVSSSFVRVSESDIRSNGMNSPFVMLVGMGDGPSGDIGSCLDIWNCCHISSSLLSLVPLAELSRKSDLAVNAGKGWTAIEERGFASSIRISARSLSICDCCLTFGTGPLIGFGRSTDMTELGKEHAALPWKASSQLISSCIMNTTSKPSNWKANKLSGMELTQVVTGTHQAPTHAAFFKLCTFKDCSSSTLSGGAISHFNKSSLHVEGCSLETCHAEVSKNGGAIFFDTNAGATFIATSSSFVGCSAVNYAGSIQILNAKSTSLIDCVFVDSESKYYGGCVYTSFWNALLTSSSITNCIFENCRTTYSDTLVTYSGGALFITNAVSIQLNFVNFRGNKAGTNPGNDMFFAGTPSSLITSETIVGCTSTSESFRIRVASATEGTDDCLPRPTTTVTHDSCVGTAVDSDTAEFTLKMSEPITGTVLVLIDNSGGTRTPTGEQAPNIGRVLSFSLDNTDSSSCSVSLGESSLVQTPIDAYSVVKSSFVGSFILSANCVLDESEKNALITISGQNIPPGILSVTLSDNTVLDFEFLPNQSISKKLSVPLTETSPKLRYGETFKIVSAQSKTLPNQHVAVPSLLNLVIPNPPRLTTLNEAEYDSALKTVRISLEGVNLEGTYKVTLSVNGTETVTIDVVFSSSKGQLGGILFDTDTPTNVNMSFNTRYEIVEMKKDDVSVLRLGDFSFKTKTEPTRLVIMECGYDEGKKNALIRMTGRVLDSTKEYEIELNDSGNSKKTIEMRFNPTLSEWEGSAILYSQSESVELEYGMTYSVSGFKTKGETPLHLHEDLTITIDDEPSRIEDMSRVLDGEKTKMIISLSGRELKSGMGKIGVCRGSTKWTSDTAIVSGSDGKWKAEFLVGFSESSTVLKYGSTYTLCGLDGSAFFVNDRITITVPHAPVVSSMIPELNASTHSSFRVVLSGSDLPASGSFTASFSESAGTFVISLSESSEWRSDWIVVSTTSAFEFNTTYTLTSLIDLSSGTADHLLCSGVTMTTPLGPTLTGLGGVSLTGALLDCVSIVVNVSRIVADTFEVSVLDVDDAWKVPIALSISFSSCDWTEGVMTHSVSWDSVLQTFIKIHLSGNDLIGKYAVTLTSGLSFIVTAESSTSAVSEEIALGWPDSLAFDTPFTIQSIVSMNPDSVVFLKDTLSFTSPKKPDPLSLFVDGRTGEMSRFCGESSRPCSSVEVGWEIVSQLGVRRPTIGIVDSATLGSPIRVENGMVALLSNFGNVDPKLRIPSSACESVESGMIVVSSSTLEIRDIDIVIDSLSPSFVLLFASNSNLTLKEGSFVGPQSPPSSNDGLSEEMCDWMSGILQLDNCTTTISDMKLNHLSFGTVNMRNGSLEVVTSSFHANSPHLSSFPSLRRNIHCSDGGHIEIGSLTGGDGDLDKMGWFSRSDCTLSGDGVDIRTAFFAPTLNTNESKTTFTKKTGTFEVEIVGTILIPCGLLLEVFELTKDKKEGNQLRFELNLDSTQSFTEKNIKLAISQASLKELKGELEWRGRLVFGESHQTVESILIQKTISERRSQAVLDNMKWWLPVVIVASCALLVVIVIVVVCRRRRKNEKRTGATTTLSEMEQQEGDVEKIAVDVEDEHNLALIRTTREEQYHQETEKEERPFEESTRKDCGDDAIKVEEIEAVVCDGDVKVEVVGKRETLFERLHGRNKKAVDAIAVCRALIKGLVTAGKDARLNGALLTLSPHTVVVDSSNRICILQPSEVKEKVGVELGKEMNGSVVEGEERWRAPEQGDKKIEAGIASEKVSVFRLGLLLVEMWTGRIPFGETDGVNASRQLGIGILPPLGGMCCEMSELVGKCLSVDCGYRPRLLEMDELLESLSKKDGQKVEEGEGQKNAAGQTEMLGVQSLVS</sequence>
<dbReference type="SUPFAM" id="SSF56112">
    <property type="entry name" value="Protein kinase-like (PK-like)"/>
    <property type="match status" value="1"/>
</dbReference>
<dbReference type="InterPro" id="IPR011050">
    <property type="entry name" value="Pectin_lyase_fold/virulence"/>
</dbReference>
<feature type="domain" description="Protein kinase" evidence="3">
    <location>
        <begin position="1684"/>
        <end position="1956"/>
    </location>
</feature>
<organism evidence="4 5">
    <name type="scientific">Blattamonas nauphoetae</name>
    <dbReference type="NCBI Taxonomy" id="2049346"/>
    <lineage>
        <taxon>Eukaryota</taxon>
        <taxon>Metamonada</taxon>
        <taxon>Preaxostyla</taxon>
        <taxon>Oxymonadida</taxon>
        <taxon>Blattamonas</taxon>
    </lineage>
</organism>
<evidence type="ECO:0000256" key="1">
    <source>
        <dbReference type="SAM" id="MobiDB-lite"/>
    </source>
</evidence>
<proteinExistence type="predicted"/>
<dbReference type="SUPFAM" id="SSF51126">
    <property type="entry name" value="Pectin lyase-like"/>
    <property type="match status" value="1"/>
</dbReference>
<dbReference type="InterPro" id="IPR000719">
    <property type="entry name" value="Prot_kinase_dom"/>
</dbReference>
<evidence type="ECO:0000313" key="4">
    <source>
        <dbReference type="EMBL" id="KAK2961060.1"/>
    </source>
</evidence>
<keyword evidence="2" id="KW-0472">Membrane</keyword>
<comment type="caution">
    <text evidence="4">The sequence shown here is derived from an EMBL/GenBank/DDBJ whole genome shotgun (WGS) entry which is preliminary data.</text>
</comment>
<gene>
    <name evidence="4" type="ORF">BLNAU_3828</name>
</gene>
<dbReference type="InterPro" id="IPR011009">
    <property type="entry name" value="Kinase-like_dom_sf"/>
</dbReference>
<keyword evidence="2" id="KW-0812">Transmembrane</keyword>
<evidence type="ECO:0000259" key="3">
    <source>
        <dbReference type="PROSITE" id="PS50011"/>
    </source>
</evidence>
<evidence type="ECO:0000256" key="2">
    <source>
        <dbReference type="SAM" id="Phobius"/>
    </source>
</evidence>
<reference evidence="4 5" key="1">
    <citation type="journal article" date="2022" name="bioRxiv">
        <title>Genomics of Preaxostyla Flagellates Illuminates Evolutionary Transitions and the Path Towards Mitochondrial Loss.</title>
        <authorList>
            <person name="Novak L.V.F."/>
            <person name="Treitli S.C."/>
            <person name="Pyrih J."/>
            <person name="Halakuc P."/>
            <person name="Pipaliya S.V."/>
            <person name="Vacek V."/>
            <person name="Brzon O."/>
            <person name="Soukal P."/>
            <person name="Eme L."/>
            <person name="Dacks J.B."/>
            <person name="Karnkowska A."/>
            <person name="Elias M."/>
            <person name="Hampl V."/>
        </authorList>
    </citation>
    <scope>NUCLEOTIDE SEQUENCE [LARGE SCALE GENOMIC DNA]</scope>
    <source>
        <strain evidence="4">NAU3</strain>
        <tissue evidence="4">Gut</tissue>
    </source>
</reference>
<name>A0ABQ9YBC0_9EUKA</name>
<feature type="compositionally biased region" description="Basic and acidic residues" evidence="1">
    <location>
        <begin position="1961"/>
        <end position="1972"/>
    </location>
</feature>
<evidence type="ECO:0000313" key="5">
    <source>
        <dbReference type="Proteomes" id="UP001281761"/>
    </source>
</evidence>
<protein>
    <recommendedName>
        <fullName evidence="3">Protein kinase domain-containing protein</fullName>
    </recommendedName>
</protein>
<dbReference type="Gene3D" id="1.10.510.10">
    <property type="entry name" value="Transferase(Phosphotransferase) domain 1"/>
    <property type="match status" value="1"/>
</dbReference>
<feature type="region of interest" description="Disordered" evidence="1">
    <location>
        <begin position="1961"/>
        <end position="1990"/>
    </location>
</feature>
<keyword evidence="2" id="KW-1133">Transmembrane helix</keyword>
<feature type="region of interest" description="Disordered" evidence="1">
    <location>
        <begin position="1729"/>
        <end position="1748"/>
    </location>
</feature>
<feature type="transmembrane region" description="Helical" evidence="2">
    <location>
        <begin position="1660"/>
        <end position="1682"/>
    </location>
</feature>
<keyword evidence="5" id="KW-1185">Reference proteome</keyword>
<dbReference type="Proteomes" id="UP001281761">
    <property type="component" value="Unassembled WGS sequence"/>
</dbReference>